<dbReference type="Pfam" id="PF10966">
    <property type="entry name" value="DUF2768"/>
    <property type="match status" value="1"/>
</dbReference>
<feature type="transmembrane region" description="Helical" evidence="1">
    <location>
        <begin position="12"/>
        <end position="29"/>
    </location>
</feature>
<keyword evidence="1" id="KW-0472">Membrane</keyword>
<feature type="transmembrane region" description="Helical" evidence="1">
    <location>
        <begin position="41"/>
        <end position="63"/>
    </location>
</feature>
<organism evidence="2 3">
    <name type="scientific">Sporosarcina saromensis</name>
    <dbReference type="NCBI Taxonomy" id="359365"/>
    <lineage>
        <taxon>Bacteria</taxon>
        <taxon>Bacillati</taxon>
        <taxon>Bacillota</taxon>
        <taxon>Bacilli</taxon>
        <taxon>Bacillales</taxon>
        <taxon>Caryophanaceae</taxon>
        <taxon>Sporosarcina</taxon>
    </lineage>
</organism>
<dbReference type="Proteomes" id="UP001282284">
    <property type="component" value="Unassembled WGS sequence"/>
</dbReference>
<proteinExistence type="predicted"/>
<protein>
    <submittedName>
        <fullName evidence="2">DUF2768 domain-containing protein</fullName>
    </submittedName>
</protein>
<reference evidence="2 3" key="1">
    <citation type="submission" date="2023-06" db="EMBL/GenBank/DDBJ databases">
        <title>Sporosarcina sp. nov., isolated from Korean traditional fermented seafood 'Jeotgal'.</title>
        <authorList>
            <person name="Yang A.I."/>
            <person name="Shin N.-R."/>
        </authorList>
    </citation>
    <scope>NUCLEOTIDE SEQUENCE [LARGE SCALE GENOMIC DNA]</scope>
    <source>
        <strain evidence="2 3">KCTC13119</strain>
    </source>
</reference>
<accession>A0ABU4G3T5</accession>
<dbReference type="EMBL" id="JAUBDI010000001">
    <property type="protein sequence ID" value="MDW0111634.1"/>
    <property type="molecule type" value="Genomic_DNA"/>
</dbReference>
<comment type="caution">
    <text evidence="2">The sequence shown here is derived from an EMBL/GenBank/DDBJ whole genome shotgun (WGS) entry which is preliminary data.</text>
</comment>
<evidence type="ECO:0000256" key="1">
    <source>
        <dbReference type="SAM" id="Phobius"/>
    </source>
</evidence>
<keyword evidence="1" id="KW-0812">Transmembrane</keyword>
<sequence length="71" mass="8093">MIHLSPLDKMWLSFYAMGFMAISMGLIYVSRHKLSNRFLKFIFALIAYALLLFSFFAMIYLVFSGPSGGAK</sequence>
<gene>
    <name evidence="2" type="ORF">QT711_00460</name>
</gene>
<evidence type="ECO:0000313" key="2">
    <source>
        <dbReference type="EMBL" id="MDW0111634.1"/>
    </source>
</evidence>
<name>A0ABU4G3T5_9BACL</name>
<keyword evidence="3" id="KW-1185">Reference proteome</keyword>
<keyword evidence="1" id="KW-1133">Transmembrane helix</keyword>
<dbReference type="RefSeq" id="WP_317941525.1">
    <property type="nucleotide sequence ID" value="NZ_JAUBDI010000001.1"/>
</dbReference>
<evidence type="ECO:0000313" key="3">
    <source>
        <dbReference type="Proteomes" id="UP001282284"/>
    </source>
</evidence>
<dbReference type="InterPro" id="IPR020076">
    <property type="entry name" value="DUF2768"/>
</dbReference>